<comment type="caution">
    <text evidence="5">The sequence shown here is derived from an EMBL/GenBank/DDBJ whole genome shotgun (WGS) entry which is preliminary data.</text>
</comment>
<dbReference type="EC" id="2.3.1.204" evidence="3"/>
<protein>
    <recommendedName>
        <fullName evidence="3">Octanoyl-[GcvH]:protein N-octanoyltransferase</fullName>
        <ecNumber evidence="3">2.3.1.204</ecNumber>
    </recommendedName>
    <alternativeName>
        <fullName evidence="3">Octanoyl-[GcvH]:E2 amidotransferase</fullName>
    </alternativeName>
</protein>
<dbReference type="HAMAP" id="MF_02119">
    <property type="entry name" value="LipL"/>
    <property type="match status" value="1"/>
</dbReference>
<dbReference type="EMBL" id="AVPF01000049">
    <property type="protein sequence ID" value="KGX84760.1"/>
    <property type="molecule type" value="Genomic_DNA"/>
</dbReference>
<proteinExistence type="inferred from homology"/>
<dbReference type="OrthoDB" id="2080934at2"/>
<evidence type="ECO:0000256" key="3">
    <source>
        <dbReference type="HAMAP-Rule" id="MF_02119"/>
    </source>
</evidence>
<evidence type="ECO:0000256" key="2">
    <source>
        <dbReference type="ARBA" id="ARBA00023315"/>
    </source>
</evidence>
<feature type="site" description="Lowers pKa of active site Cys" evidence="3">
    <location>
        <position position="160"/>
    </location>
</feature>
<comment type="catalytic activity">
    <reaction evidence="3">
        <text>N(6)-octanoyl-L-lysyl-[glycine-cleavage complex H protein] + L-lysyl-[lipoyl-carrier protein] = N(6)-octanoyl-L-lysyl-[lipoyl-carrier protein] + L-lysyl-[glycine-cleavage complex H protein]</text>
        <dbReference type="Rhea" id="RHEA:20213"/>
        <dbReference type="Rhea" id="RHEA-COMP:10500"/>
        <dbReference type="Rhea" id="RHEA-COMP:10501"/>
        <dbReference type="Rhea" id="RHEA-COMP:10503"/>
        <dbReference type="Rhea" id="RHEA-COMP:10504"/>
        <dbReference type="ChEBI" id="CHEBI:29969"/>
        <dbReference type="ChEBI" id="CHEBI:78809"/>
        <dbReference type="EC" id="2.3.1.204"/>
    </reaction>
</comment>
<dbReference type="CDD" id="cd16443">
    <property type="entry name" value="LplA"/>
    <property type="match status" value="1"/>
</dbReference>
<comment type="miscellaneous">
    <text evidence="3">The reaction proceeds via a thioester-linked acyl-enzyme intermediate.</text>
</comment>
<gene>
    <name evidence="3" type="primary">lipL</name>
    <name evidence="5" type="ORF">N783_16110</name>
</gene>
<dbReference type="STRING" id="1385511.GCA_000425225_00440"/>
<dbReference type="Proteomes" id="UP000030403">
    <property type="component" value="Unassembled WGS sequence"/>
</dbReference>
<dbReference type="GO" id="GO:0033819">
    <property type="term" value="F:lipoyl(octanoyl) transferase activity"/>
    <property type="evidence" value="ECO:0007669"/>
    <property type="project" value="InterPro"/>
</dbReference>
<organism evidence="5 6">
    <name type="scientific">Pontibacillus marinus BH030004 = DSM 16465</name>
    <dbReference type="NCBI Taxonomy" id="1385511"/>
    <lineage>
        <taxon>Bacteria</taxon>
        <taxon>Bacillati</taxon>
        <taxon>Bacillota</taxon>
        <taxon>Bacilli</taxon>
        <taxon>Bacillales</taxon>
        <taxon>Bacillaceae</taxon>
        <taxon>Pontibacillus</taxon>
    </lineage>
</organism>
<dbReference type="PROSITE" id="PS51733">
    <property type="entry name" value="BPL_LPL_CATALYTIC"/>
    <property type="match status" value="1"/>
</dbReference>
<comment type="similarity">
    <text evidence="3">Belongs to the octanoyltransferase LipL family.</text>
</comment>
<dbReference type="Pfam" id="PF21948">
    <property type="entry name" value="LplA-B_cat"/>
    <property type="match status" value="1"/>
</dbReference>
<dbReference type="InterPro" id="IPR045864">
    <property type="entry name" value="aa-tRNA-synth_II/BPL/LPL"/>
</dbReference>
<dbReference type="InterPro" id="IPR050664">
    <property type="entry name" value="Octanoyltrans_LipM/LipL"/>
</dbReference>
<evidence type="ECO:0000259" key="4">
    <source>
        <dbReference type="PROSITE" id="PS51733"/>
    </source>
</evidence>
<dbReference type="SUPFAM" id="SSF55681">
    <property type="entry name" value="Class II aaRS and biotin synthetases"/>
    <property type="match status" value="1"/>
</dbReference>
<keyword evidence="6" id="KW-1185">Reference proteome</keyword>
<accession>A0A0A5G109</accession>
<dbReference type="InterPro" id="IPR024897">
    <property type="entry name" value="LipL"/>
</dbReference>
<dbReference type="InterPro" id="IPR004143">
    <property type="entry name" value="BPL_LPL_catalytic"/>
</dbReference>
<evidence type="ECO:0000313" key="6">
    <source>
        <dbReference type="Proteomes" id="UP000030403"/>
    </source>
</evidence>
<feature type="active site" description="Acyl-thioester intermediate" evidence="3">
    <location>
        <position position="148"/>
    </location>
</feature>
<dbReference type="GO" id="GO:0009249">
    <property type="term" value="P:protein lipoylation"/>
    <property type="evidence" value="ECO:0007669"/>
    <property type="project" value="UniProtKB-UniRule"/>
</dbReference>
<dbReference type="PANTHER" id="PTHR43679">
    <property type="entry name" value="OCTANOYLTRANSFERASE LIPM-RELATED"/>
    <property type="match status" value="1"/>
</dbReference>
<evidence type="ECO:0000313" key="5">
    <source>
        <dbReference type="EMBL" id="KGX84760.1"/>
    </source>
</evidence>
<keyword evidence="1 3" id="KW-0808">Transferase</keyword>
<feature type="domain" description="BPL/LPL catalytic" evidence="4">
    <location>
        <begin position="44"/>
        <end position="228"/>
    </location>
</feature>
<name>A0A0A5G109_9BACI</name>
<reference evidence="5 6" key="1">
    <citation type="submission" date="2013-08" db="EMBL/GenBank/DDBJ databases">
        <authorList>
            <person name="Huang J."/>
            <person name="Wang G."/>
        </authorList>
    </citation>
    <scope>NUCLEOTIDE SEQUENCE [LARGE SCALE GENOMIC DNA]</scope>
    <source>
        <strain evidence="5 6">BH030004</strain>
    </source>
</reference>
<comment type="pathway">
    <text evidence="3">Protein modification; protein lipoylation via endogenous pathway; protein N(6)-(lipoyl)lysine from octanoyl-[acyl-carrier-protein].</text>
</comment>
<dbReference type="PANTHER" id="PTHR43679:SF2">
    <property type="entry name" value="OCTANOYL-[GCVH]:PROTEIN N-OCTANOYLTRANSFERASE"/>
    <property type="match status" value="1"/>
</dbReference>
<dbReference type="RefSeq" id="WP_027447922.1">
    <property type="nucleotide sequence ID" value="NZ_AVPF01000049.1"/>
</dbReference>
<dbReference type="eggNOG" id="COG0095">
    <property type="taxonomic scope" value="Bacteria"/>
</dbReference>
<sequence>MQDLHDLLQPDTYRFIDQSELGPTFSAMQSFATDDALSMSVGQGSSPTVARLWVHHNTIVLGIPDAKLPHIDEGLQYLYDQGYKAVVRNSGGLAVVLDQGVLNLSFVFPDSKDVDIHEGYDAMVQFIKRLFQEEGYPIEAFEITGSYCPGTYDLSINGKKFAGISQRRVKNGSAVQIYLCVEGSGSERAALIEQFYERAIQGAETRFTYPVIKPETMASLSELFQKELTVQDVRNRILFLLNKLSNRIITDPMNGEEMGWFEKRFDQMIQRNEKAL</sequence>
<dbReference type="GO" id="GO:0009107">
    <property type="term" value="P:lipoate biosynthetic process"/>
    <property type="evidence" value="ECO:0007669"/>
    <property type="project" value="UniProtKB-UniRule"/>
</dbReference>
<dbReference type="Gene3D" id="3.30.930.10">
    <property type="entry name" value="Bira Bifunctional Protein, Domain 2"/>
    <property type="match status" value="1"/>
</dbReference>
<evidence type="ECO:0000256" key="1">
    <source>
        <dbReference type="ARBA" id="ARBA00022679"/>
    </source>
</evidence>
<comment type="function">
    <text evidence="3">Catalyzes the amidotransfer (transamidation) of the octanoyl moiety from octanoyl-GcvH to the lipoyl domain of the E2 subunit of lipoate-dependent enzymes.</text>
</comment>
<keyword evidence="2 3" id="KW-0012">Acyltransferase</keyword>
<dbReference type="AlphaFoldDB" id="A0A0A5G109"/>